<dbReference type="EMBL" id="JACBXQ010000002">
    <property type="protein sequence ID" value="MBG9986341.1"/>
    <property type="molecule type" value="Genomic_DNA"/>
</dbReference>
<accession>A0ABS0LSM4</accession>
<gene>
    <name evidence="2" type="ORF">HZY91_05465</name>
</gene>
<evidence type="ECO:0000313" key="3">
    <source>
        <dbReference type="Proteomes" id="UP000721415"/>
    </source>
</evidence>
<feature type="transmembrane region" description="Helical" evidence="1">
    <location>
        <begin position="81"/>
        <end position="101"/>
    </location>
</feature>
<protein>
    <recommendedName>
        <fullName evidence="4">DUF624 domain-containing protein</fullName>
    </recommendedName>
</protein>
<keyword evidence="1" id="KW-0812">Transmembrane</keyword>
<keyword evidence="1" id="KW-0472">Membrane</keyword>
<feature type="transmembrane region" description="Helical" evidence="1">
    <location>
        <begin position="175"/>
        <end position="193"/>
    </location>
</feature>
<keyword evidence="1" id="KW-1133">Transmembrane helix</keyword>
<evidence type="ECO:0000256" key="1">
    <source>
        <dbReference type="SAM" id="Phobius"/>
    </source>
</evidence>
<reference evidence="2 3" key="1">
    <citation type="submission" date="2020-07" db="EMBL/GenBank/DDBJ databases">
        <title>Facklamia lactis sp. nov., isolated from raw milk.</title>
        <authorList>
            <person name="Doll E.V."/>
            <person name="Huptas C."/>
            <person name="Staib L."/>
            <person name="Wenning M."/>
            <person name="Scherer S."/>
        </authorList>
    </citation>
    <scope>NUCLEOTIDE SEQUENCE [LARGE SCALE GENOMIC DNA]</scope>
    <source>
        <strain evidence="2 3">DSM 111018</strain>
    </source>
</reference>
<dbReference type="RefSeq" id="WP_197115237.1">
    <property type="nucleotide sequence ID" value="NZ_JACBXQ010000002.1"/>
</dbReference>
<proteinExistence type="predicted"/>
<name>A0ABS0LSM4_9LACT</name>
<comment type="caution">
    <text evidence="2">The sequence shown here is derived from an EMBL/GenBank/DDBJ whole genome shotgun (WGS) entry which is preliminary data.</text>
</comment>
<feature type="transmembrane region" description="Helical" evidence="1">
    <location>
        <begin position="107"/>
        <end position="130"/>
    </location>
</feature>
<organism evidence="2 3">
    <name type="scientific">Facklamia lactis</name>
    <dbReference type="NCBI Taxonomy" id="2749967"/>
    <lineage>
        <taxon>Bacteria</taxon>
        <taxon>Bacillati</taxon>
        <taxon>Bacillota</taxon>
        <taxon>Bacilli</taxon>
        <taxon>Lactobacillales</taxon>
        <taxon>Aerococcaceae</taxon>
        <taxon>Facklamia</taxon>
    </lineage>
</organism>
<evidence type="ECO:0000313" key="2">
    <source>
        <dbReference type="EMBL" id="MBG9986341.1"/>
    </source>
</evidence>
<evidence type="ECO:0008006" key="4">
    <source>
        <dbReference type="Google" id="ProtNLM"/>
    </source>
</evidence>
<dbReference type="Proteomes" id="UP000721415">
    <property type="component" value="Unassembled WGS sequence"/>
</dbReference>
<feature type="transmembrane region" description="Helical" evidence="1">
    <location>
        <begin position="12"/>
        <end position="35"/>
    </location>
</feature>
<feature type="transmembrane region" description="Helical" evidence="1">
    <location>
        <begin position="151"/>
        <end position="169"/>
    </location>
</feature>
<sequence>MIFSKKDLSKVFNLFFIRIYQMLALQFLFLIRVIFFWKLVTLFRALIASVLEVIEGFSNTEGIKELFNQQVKFFQKQFFRFDWLISIIIELAFLNCLLFIGKIEWGTMAIGFLMMALLIVMLTIVQQTILIKKHHHLYSLMISYYLLLKKWHRLILAILLIMGVLYILFKIGIIYLVFLGMPLTTYILVSCLMKDQVIPVV</sequence>
<keyword evidence="3" id="KW-1185">Reference proteome</keyword>